<evidence type="ECO:0000256" key="4">
    <source>
        <dbReference type="ARBA" id="ARBA00035393"/>
    </source>
</evidence>
<keyword evidence="8" id="KW-1185">Reference proteome</keyword>
<dbReference type="GO" id="GO:0006400">
    <property type="term" value="P:tRNA modification"/>
    <property type="evidence" value="ECO:0007669"/>
    <property type="project" value="TreeGrafter"/>
</dbReference>
<organism evidence="7 8">
    <name type="scientific">Serendipita vermifera MAFF 305830</name>
    <dbReference type="NCBI Taxonomy" id="933852"/>
    <lineage>
        <taxon>Eukaryota</taxon>
        <taxon>Fungi</taxon>
        <taxon>Dikarya</taxon>
        <taxon>Basidiomycota</taxon>
        <taxon>Agaricomycotina</taxon>
        <taxon>Agaricomycetes</taxon>
        <taxon>Sebacinales</taxon>
        <taxon>Serendipitaceae</taxon>
        <taxon>Serendipita</taxon>
    </lineage>
</organism>
<dbReference type="PANTHER" id="PTHR21314:SF0">
    <property type="entry name" value="QUEUOSINE 5'-PHOSPHATE N-GLYCOSYLASE_HYDROLASE"/>
    <property type="match status" value="1"/>
</dbReference>
<comment type="similarity">
    <text evidence="2 6">Belongs to the QNG1 protein family.</text>
</comment>
<dbReference type="OrthoDB" id="416777at2759"/>
<keyword evidence="1 6" id="KW-0378">Hydrolase</keyword>
<dbReference type="EC" id="3.2.2.-" evidence="6"/>
<dbReference type="STRING" id="933852.A0A0C3BA82"/>
<evidence type="ECO:0000256" key="6">
    <source>
        <dbReference type="RuleBase" id="RU365002"/>
    </source>
</evidence>
<dbReference type="GO" id="GO:0016787">
    <property type="term" value="F:hydrolase activity"/>
    <property type="evidence" value="ECO:0007669"/>
    <property type="project" value="UniProtKB-KW"/>
</dbReference>
<proteinExistence type="inferred from homology"/>
<dbReference type="PANTHER" id="PTHR21314">
    <property type="entry name" value="QUEUOSINE 5'-PHOSPHATE N-GLYCOSYLASE_HYDROLASE-RELATED"/>
    <property type="match status" value="1"/>
</dbReference>
<comment type="catalytic activity">
    <reaction evidence="5 6">
        <text>queuosine 5'-phosphate + H2O = queuine + D-ribose 5-phosphate</text>
        <dbReference type="Rhea" id="RHEA:75387"/>
        <dbReference type="ChEBI" id="CHEBI:15377"/>
        <dbReference type="ChEBI" id="CHEBI:17433"/>
        <dbReference type="ChEBI" id="CHEBI:78346"/>
        <dbReference type="ChEBI" id="CHEBI:194371"/>
    </reaction>
    <physiologicalReaction direction="left-to-right" evidence="5 6">
        <dbReference type="Rhea" id="RHEA:75388"/>
    </physiologicalReaction>
</comment>
<gene>
    <name evidence="7" type="ORF">M408DRAFT_329060</name>
</gene>
<reference evidence="8" key="2">
    <citation type="submission" date="2015-01" db="EMBL/GenBank/DDBJ databases">
        <title>Evolutionary Origins and Diversification of the Mycorrhizal Mutualists.</title>
        <authorList>
            <consortium name="DOE Joint Genome Institute"/>
            <consortium name="Mycorrhizal Genomics Consortium"/>
            <person name="Kohler A."/>
            <person name="Kuo A."/>
            <person name="Nagy L.G."/>
            <person name="Floudas D."/>
            <person name="Copeland A."/>
            <person name="Barry K.W."/>
            <person name="Cichocki N."/>
            <person name="Veneault-Fourrey C."/>
            <person name="LaButti K."/>
            <person name="Lindquist E.A."/>
            <person name="Lipzen A."/>
            <person name="Lundell T."/>
            <person name="Morin E."/>
            <person name="Murat C."/>
            <person name="Riley R."/>
            <person name="Ohm R."/>
            <person name="Sun H."/>
            <person name="Tunlid A."/>
            <person name="Henrissat B."/>
            <person name="Grigoriev I.V."/>
            <person name="Hibbett D.S."/>
            <person name="Martin F."/>
        </authorList>
    </citation>
    <scope>NUCLEOTIDE SEQUENCE [LARGE SCALE GENOMIC DNA]</scope>
    <source>
        <strain evidence="8">MAFF 305830</strain>
    </source>
</reference>
<evidence type="ECO:0000313" key="7">
    <source>
        <dbReference type="EMBL" id="KIM29024.1"/>
    </source>
</evidence>
<dbReference type="InterPro" id="IPR019438">
    <property type="entry name" value="Q_salvage"/>
</dbReference>
<sequence length="350" mass="39518">MINKYHYAPSTWRTQPLHRVPPAPFDPVNPLTKQCLDWIFLVSALNFSFWSDLEGSSKRFGVTWKSGWDNLTGPDVKWEGYWSLLAALNKALVQGIPITDPSFYADPTACPDSLLEDIFKSSDECTESMPLVHERISIMRQVGKIMVHEIPGQSYMGLLNSLLASPEKKDNTLALLEIIVERFPCFRDESVYMGRKVVFWKRAQILIAETWAAFYPIESSDLHPLLPDGVDGLTMFADYRVPQILQSLGVLSYSPELVDTLRSTRTLAYASELESSIRAGGIIAVEELKHCMEELDGAQKHSDGLGPAYKINSVLIDFFLWDLAKLVENGDHELATLEALPCHRTRSIYY</sequence>
<dbReference type="AlphaFoldDB" id="A0A0C3BA82"/>
<evidence type="ECO:0000256" key="2">
    <source>
        <dbReference type="ARBA" id="ARBA00035119"/>
    </source>
</evidence>
<dbReference type="Proteomes" id="UP000054097">
    <property type="component" value="Unassembled WGS sequence"/>
</dbReference>
<comment type="function">
    <text evidence="6">Catalyzes the hydrolysis of queuosine 5'-phosphate, releasing the nucleobase queuine (q). Is required for salvage of queuine from exogenous queuosine (Q) that is imported and then converted to queuosine 5'-phosphate intracellularly.</text>
</comment>
<evidence type="ECO:0000313" key="8">
    <source>
        <dbReference type="Proteomes" id="UP000054097"/>
    </source>
</evidence>
<evidence type="ECO:0000256" key="3">
    <source>
        <dbReference type="ARBA" id="ARBA00035306"/>
    </source>
</evidence>
<dbReference type="HOGENOM" id="CLU_036001_2_1_1"/>
<dbReference type="Pfam" id="PF10343">
    <property type="entry name" value="Q_salvage"/>
    <property type="match status" value="1"/>
</dbReference>
<reference evidence="7 8" key="1">
    <citation type="submission" date="2014-04" db="EMBL/GenBank/DDBJ databases">
        <authorList>
            <consortium name="DOE Joint Genome Institute"/>
            <person name="Kuo A."/>
            <person name="Zuccaro A."/>
            <person name="Kohler A."/>
            <person name="Nagy L.G."/>
            <person name="Floudas D."/>
            <person name="Copeland A."/>
            <person name="Barry K.W."/>
            <person name="Cichocki N."/>
            <person name="Veneault-Fourrey C."/>
            <person name="LaButti K."/>
            <person name="Lindquist E.A."/>
            <person name="Lipzen A."/>
            <person name="Lundell T."/>
            <person name="Morin E."/>
            <person name="Murat C."/>
            <person name="Sun H."/>
            <person name="Tunlid A."/>
            <person name="Henrissat B."/>
            <person name="Grigoriev I.V."/>
            <person name="Hibbett D.S."/>
            <person name="Martin F."/>
            <person name="Nordberg H.P."/>
            <person name="Cantor M.N."/>
            <person name="Hua S.X."/>
        </authorList>
    </citation>
    <scope>NUCLEOTIDE SEQUENCE [LARGE SCALE GENOMIC DNA]</scope>
    <source>
        <strain evidence="7 8">MAFF 305830</strain>
    </source>
</reference>
<dbReference type="EMBL" id="KN824290">
    <property type="protein sequence ID" value="KIM29024.1"/>
    <property type="molecule type" value="Genomic_DNA"/>
</dbReference>
<accession>A0A0C3BA82</accession>
<name>A0A0C3BA82_SERVB</name>
<evidence type="ECO:0000256" key="5">
    <source>
        <dbReference type="ARBA" id="ARBA00048204"/>
    </source>
</evidence>
<evidence type="ECO:0000256" key="1">
    <source>
        <dbReference type="ARBA" id="ARBA00022801"/>
    </source>
</evidence>
<protein>
    <recommendedName>
        <fullName evidence="3 6">Queuosine 5'-phosphate N-glycosylase/hydrolase</fullName>
        <ecNumber evidence="6">3.2.2.-</ecNumber>
    </recommendedName>
    <alternativeName>
        <fullName evidence="4 6">Queuosine-nucleotide N-glycosylase/hydrolase</fullName>
    </alternativeName>
</protein>